<reference evidence="1" key="1">
    <citation type="submission" date="2022-07" db="EMBL/GenBank/DDBJ databases">
        <title>Phylogenomic reconstructions and comparative analyses of Kickxellomycotina fungi.</title>
        <authorList>
            <person name="Reynolds N.K."/>
            <person name="Stajich J.E."/>
            <person name="Barry K."/>
            <person name="Grigoriev I.V."/>
            <person name="Crous P."/>
            <person name="Smith M.E."/>
        </authorList>
    </citation>
    <scope>NUCLEOTIDE SEQUENCE</scope>
    <source>
        <strain evidence="1">NRRL 3115</strain>
    </source>
</reference>
<dbReference type="GO" id="GO:0005739">
    <property type="term" value="C:mitochondrion"/>
    <property type="evidence" value="ECO:0007669"/>
    <property type="project" value="InterPro"/>
</dbReference>
<dbReference type="OrthoDB" id="16434at2759"/>
<dbReference type="InterPro" id="IPR032053">
    <property type="entry name" value="Ribosomal_mS34"/>
</dbReference>
<organism evidence="1 2">
    <name type="scientific">Coemansia spiralis</name>
    <dbReference type="NCBI Taxonomy" id="417178"/>
    <lineage>
        <taxon>Eukaryota</taxon>
        <taxon>Fungi</taxon>
        <taxon>Fungi incertae sedis</taxon>
        <taxon>Zoopagomycota</taxon>
        <taxon>Kickxellomycotina</taxon>
        <taxon>Kickxellomycetes</taxon>
        <taxon>Kickxellales</taxon>
        <taxon>Kickxellaceae</taxon>
        <taxon>Coemansia</taxon>
    </lineage>
</organism>
<dbReference type="AlphaFoldDB" id="A0A9W8GAA2"/>
<protein>
    <submittedName>
        <fullName evidence="1">Uncharacterized protein</fullName>
    </submittedName>
</protein>
<sequence length="138" mass="16411">MSKIAKEILLKGEVPPTVKFDLKPKTLYELLNIQRLNAYKFKAQPQQWYKKGFDGCYWEVFKVKFKKYKSEPTHGKAWGLLYWNGEALDNTPKEIKGGLKFSWQEYRSPKKDGVFYDAETAKDIERRRTKLIKDFYKS</sequence>
<dbReference type="Proteomes" id="UP001151518">
    <property type="component" value="Unassembled WGS sequence"/>
</dbReference>
<dbReference type="Pfam" id="PF16053">
    <property type="entry name" value="MRP-S34"/>
    <property type="match status" value="1"/>
</dbReference>
<proteinExistence type="predicted"/>
<gene>
    <name evidence="1" type="ORF">GGI25_001576</name>
</gene>
<dbReference type="GO" id="GO:0003735">
    <property type="term" value="F:structural constituent of ribosome"/>
    <property type="evidence" value="ECO:0007669"/>
    <property type="project" value="InterPro"/>
</dbReference>
<evidence type="ECO:0000313" key="1">
    <source>
        <dbReference type="EMBL" id="KAJ2679441.1"/>
    </source>
</evidence>
<name>A0A9W8GAA2_9FUNG</name>
<accession>A0A9W8GAA2</accession>
<evidence type="ECO:0000313" key="2">
    <source>
        <dbReference type="Proteomes" id="UP001151518"/>
    </source>
</evidence>
<dbReference type="EMBL" id="JANBTW010000012">
    <property type="protein sequence ID" value="KAJ2679441.1"/>
    <property type="molecule type" value="Genomic_DNA"/>
</dbReference>
<comment type="caution">
    <text evidence="1">The sequence shown here is derived from an EMBL/GenBank/DDBJ whole genome shotgun (WGS) entry which is preliminary data.</text>
</comment>